<evidence type="ECO:0000256" key="1">
    <source>
        <dbReference type="SAM" id="Phobius"/>
    </source>
</evidence>
<dbReference type="Proteomes" id="UP000027100">
    <property type="component" value="Unassembled WGS sequence"/>
</dbReference>
<feature type="transmembrane region" description="Helical" evidence="1">
    <location>
        <begin position="84"/>
        <end position="103"/>
    </location>
</feature>
<gene>
    <name evidence="2" type="ORF">HPO_09910</name>
</gene>
<comment type="caution">
    <text evidence="2">The sequence shown here is derived from an EMBL/GenBank/DDBJ whole genome shotgun (WGS) entry which is preliminary data.</text>
</comment>
<keyword evidence="1" id="KW-1133">Transmembrane helix</keyword>
<reference evidence="2 3" key="1">
    <citation type="journal article" date="2014" name="Antonie Van Leeuwenhoek">
        <title>Hyphomonas beringensis sp. nov. and Hyphomonas chukchiensis sp. nov., isolated from surface seawater of the Bering Sea and Chukchi Sea.</title>
        <authorList>
            <person name="Li C."/>
            <person name="Lai Q."/>
            <person name="Li G."/>
            <person name="Dong C."/>
            <person name="Wang J."/>
            <person name="Liao Y."/>
            <person name="Shao Z."/>
        </authorList>
    </citation>
    <scope>NUCLEOTIDE SEQUENCE [LARGE SCALE GENOMIC DNA]</scope>
    <source>
        <strain evidence="2 3">PS728</strain>
    </source>
</reference>
<dbReference type="InterPro" id="IPR009325">
    <property type="entry name" value="DUF983"/>
</dbReference>
<keyword evidence="1" id="KW-0812">Transmembrane</keyword>
<dbReference type="PATRIC" id="fig|1280954.3.peg.2007"/>
<dbReference type="Pfam" id="PF06170">
    <property type="entry name" value="DUF983"/>
    <property type="match status" value="1"/>
</dbReference>
<feature type="transmembrane region" description="Helical" evidence="1">
    <location>
        <begin position="59"/>
        <end position="78"/>
    </location>
</feature>
<dbReference type="eggNOG" id="COG5349">
    <property type="taxonomic scope" value="Bacteria"/>
</dbReference>
<name>A0A062VIW8_9PROT</name>
<accession>A0A062VIW8</accession>
<sequence>MPETAPPSSPLLPVLRGLGHRCPNCGRGKLYARYLKQVSECSACGAPIGGIRAEDGPPWLTVLILGPFLAGLTFISARQENWPIWIKLPALGAFAIFAVLMLLPRIKGAIIGLLWAMGAQEKEED</sequence>
<protein>
    <recommendedName>
        <fullName evidence="4">DUF983 domain-containing protein</fullName>
    </recommendedName>
</protein>
<dbReference type="RefSeq" id="WP_035597830.1">
    <property type="nucleotide sequence ID" value="NZ_ARYM01000010.1"/>
</dbReference>
<dbReference type="EMBL" id="ARYM01000010">
    <property type="protein sequence ID" value="KCZ98519.1"/>
    <property type="molecule type" value="Genomic_DNA"/>
</dbReference>
<keyword evidence="3" id="KW-1185">Reference proteome</keyword>
<dbReference type="OrthoDB" id="9799456at2"/>
<keyword evidence="1" id="KW-0472">Membrane</keyword>
<evidence type="ECO:0008006" key="4">
    <source>
        <dbReference type="Google" id="ProtNLM"/>
    </source>
</evidence>
<evidence type="ECO:0000313" key="3">
    <source>
        <dbReference type="Proteomes" id="UP000027100"/>
    </source>
</evidence>
<dbReference type="AlphaFoldDB" id="A0A062VIW8"/>
<proteinExistence type="predicted"/>
<evidence type="ECO:0000313" key="2">
    <source>
        <dbReference type="EMBL" id="KCZ98519.1"/>
    </source>
</evidence>
<organism evidence="2 3">
    <name type="scientific">Hyphomonas polymorpha PS728</name>
    <dbReference type="NCBI Taxonomy" id="1280954"/>
    <lineage>
        <taxon>Bacteria</taxon>
        <taxon>Pseudomonadati</taxon>
        <taxon>Pseudomonadota</taxon>
        <taxon>Alphaproteobacteria</taxon>
        <taxon>Hyphomonadales</taxon>
        <taxon>Hyphomonadaceae</taxon>
        <taxon>Hyphomonas</taxon>
    </lineage>
</organism>
<dbReference type="STRING" id="1280954.HPO_09910"/>